<organism evidence="1 2">
    <name type="scientific">Candidatus Sysuiplasma superficiale</name>
    <dbReference type="NCBI Taxonomy" id="2823368"/>
    <lineage>
        <taxon>Archaea</taxon>
        <taxon>Methanobacteriati</taxon>
        <taxon>Thermoplasmatota</taxon>
        <taxon>Thermoplasmata</taxon>
        <taxon>Candidatus Sysuiplasmatales</taxon>
        <taxon>Candidatus Sysuiplasmataceae</taxon>
        <taxon>Candidatus Sysuiplasma</taxon>
    </lineage>
</organism>
<dbReference type="GO" id="GO:0006355">
    <property type="term" value="P:regulation of DNA-templated transcription"/>
    <property type="evidence" value="ECO:0007669"/>
    <property type="project" value="InterPro"/>
</dbReference>
<dbReference type="EMBL" id="JAHEAC010000047">
    <property type="protein sequence ID" value="MBX8644240.1"/>
    <property type="molecule type" value="Genomic_DNA"/>
</dbReference>
<evidence type="ECO:0000313" key="2">
    <source>
        <dbReference type="Proteomes" id="UP000750197"/>
    </source>
</evidence>
<dbReference type="AlphaFoldDB" id="A0A8J7YNZ7"/>
<evidence type="ECO:0008006" key="3">
    <source>
        <dbReference type="Google" id="ProtNLM"/>
    </source>
</evidence>
<gene>
    <name evidence="1" type="ORF">KIY12_05910</name>
</gene>
<sequence length="132" mass="15286">MEKSTMVDNRISLRLDDNEIEAIDRFLESHTEFASRSHLAREAMRRFISETEGNSGSQMNETSEKRVIKMVVAPAVMHVLEQMVRGGYFVDPSEAAYFILKNHTINKDNRLDKTIDSICDSRERLVQVDREH</sequence>
<comment type="caution">
    <text evidence="1">The sequence shown here is derived from an EMBL/GenBank/DDBJ whole genome shotgun (WGS) entry which is preliminary data.</text>
</comment>
<dbReference type="CDD" id="cd22231">
    <property type="entry name" value="RHH_NikR_HicB-like"/>
    <property type="match status" value="1"/>
</dbReference>
<accession>A0A8J7YNZ7</accession>
<dbReference type="InterPro" id="IPR013321">
    <property type="entry name" value="Arc_rbn_hlx_hlx"/>
</dbReference>
<proteinExistence type="predicted"/>
<dbReference type="Gene3D" id="1.10.1220.10">
    <property type="entry name" value="Met repressor-like"/>
    <property type="match status" value="1"/>
</dbReference>
<reference evidence="1" key="1">
    <citation type="submission" date="2021-05" db="EMBL/GenBank/DDBJ databases">
        <title>Genomic insights into ecological role and evolution of a novel Thermoplasmata order Candidatus Sysuiplasmatales.</title>
        <authorList>
            <person name="Yuan Y."/>
        </authorList>
    </citation>
    <scope>NUCLEOTIDE SEQUENCE</scope>
    <source>
        <strain evidence="1">TUT19-bin139</strain>
    </source>
</reference>
<evidence type="ECO:0000313" key="1">
    <source>
        <dbReference type="EMBL" id="MBX8644240.1"/>
    </source>
</evidence>
<dbReference type="Proteomes" id="UP000750197">
    <property type="component" value="Unassembled WGS sequence"/>
</dbReference>
<name>A0A8J7YNZ7_9ARCH</name>
<protein>
    <recommendedName>
        <fullName evidence="3">Ribbon-helix-helix protein CopG domain-containing protein</fullName>
    </recommendedName>
</protein>